<dbReference type="InterPro" id="IPR011993">
    <property type="entry name" value="PH-like_dom_sf"/>
</dbReference>
<dbReference type="PANTHER" id="PTHR46645:SF1">
    <property type="entry name" value="GRAM DOMAIN-CONTAINING PROTEIN"/>
    <property type="match status" value="1"/>
</dbReference>
<evidence type="ECO:0000313" key="5">
    <source>
        <dbReference type="RefSeq" id="XP_031415925.1"/>
    </source>
</evidence>
<keyword evidence="2" id="KW-1133">Transmembrane helix</keyword>
<dbReference type="Gene3D" id="2.30.29.30">
    <property type="entry name" value="Pleckstrin-homology domain (PH domain)/Phosphotyrosine-binding domain (PTB)"/>
    <property type="match status" value="1"/>
</dbReference>
<evidence type="ECO:0000259" key="3">
    <source>
        <dbReference type="SMART" id="SM00568"/>
    </source>
</evidence>
<keyword evidence="4" id="KW-1185">Reference proteome</keyword>
<dbReference type="AlphaFoldDB" id="A0A6P8EVL8"/>
<evidence type="ECO:0000313" key="4">
    <source>
        <dbReference type="Proteomes" id="UP000515152"/>
    </source>
</evidence>
<reference evidence="5" key="1">
    <citation type="submission" date="2025-08" db="UniProtKB">
        <authorList>
            <consortium name="RefSeq"/>
        </authorList>
    </citation>
    <scope>IDENTIFICATION</scope>
</reference>
<feature type="region of interest" description="Disordered" evidence="1">
    <location>
        <begin position="1"/>
        <end position="42"/>
    </location>
</feature>
<dbReference type="SMART" id="SM00568">
    <property type="entry name" value="GRAM"/>
    <property type="match status" value="1"/>
</dbReference>
<accession>A0A6P8EVL8</accession>
<feature type="compositionally biased region" description="Basic and acidic residues" evidence="1">
    <location>
        <begin position="33"/>
        <end position="42"/>
    </location>
</feature>
<dbReference type="Proteomes" id="UP000515152">
    <property type="component" value="Chromosome 22"/>
</dbReference>
<dbReference type="InterPro" id="IPR004182">
    <property type="entry name" value="GRAM"/>
</dbReference>
<dbReference type="PANTHER" id="PTHR46645">
    <property type="entry name" value="GRAM DOMAIN-CONTAINING PROTEIN 2B-RELATED"/>
    <property type="match status" value="1"/>
</dbReference>
<gene>
    <name evidence="5" type="primary">LOC116218420</name>
</gene>
<dbReference type="InterPro" id="IPR052633">
    <property type="entry name" value="GRAM_domain_protein_2B"/>
</dbReference>
<feature type="domain" description="GRAM" evidence="3">
    <location>
        <begin position="90"/>
        <end position="157"/>
    </location>
</feature>
<organism evidence="4 5">
    <name type="scientific">Clupea harengus</name>
    <name type="common">Atlantic herring</name>
    <dbReference type="NCBI Taxonomy" id="7950"/>
    <lineage>
        <taxon>Eukaryota</taxon>
        <taxon>Metazoa</taxon>
        <taxon>Chordata</taxon>
        <taxon>Craniata</taxon>
        <taxon>Vertebrata</taxon>
        <taxon>Euteleostomi</taxon>
        <taxon>Actinopterygii</taxon>
        <taxon>Neopterygii</taxon>
        <taxon>Teleostei</taxon>
        <taxon>Clupei</taxon>
        <taxon>Clupeiformes</taxon>
        <taxon>Clupeoidei</taxon>
        <taxon>Clupeidae</taxon>
        <taxon>Clupea</taxon>
    </lineage>
</organism>
<dbReference type="RefSeq" id="XP_031415925.1">
    <property type="nucleotide sequence ID" value="XM_031560065.1"/>
</dbReference>
<dbReference type="CDD" id="cd13220">
    <property type="entry name" value="PH-GRAM_GRAMDC"/>
    <property type="match status" value="1"/>
</dbReference>
<evidence type="ECO:0000256" key="1">
    <source>
        <dbReference type="SAM" id="MobiDB-lite"/>
    </source>
</evidence>
<protein>
    <submittedName>
        <fullName evidence="5">GRAM domain-containing protein 2B-like isoform X1</fullName>
    </submittedName>
</protein>
<dbReference type="OrthoDB" id="2162691at2759"/>
<keyword evidence="2" id="KW-0472">Membrane</keyword>
<keyword evidence="2" id="KW-0812">Transmembrane</keyword>
<evidence type="ECO:0000256" key="2">
    <source>
        <dbReference type="SAM" id="Phobius"/>
    </source>
</evidence>
<name>A0A6P8EVL8_CLUHA</name>
<sequence>MRRMNRRYSLDSFDSPVGPWENGGRAKATGPRRGSEAPKRAHLDEAHQQIVEFNRLLNQRALTRQQTIEEESLNQSDGIITHHRFENHKKTFRKMFPEIPEEEDLTHAFTCALQKEVVYHGKLYVSSQHICFYSSVLLKATKVIIEAESIQAVKKKNTAKVVPNALSIITSNGDKYMFVSLRNRDVCFRLILTMCPQIQVNSEMNSTQISPASIDPEMDMISNYSSQDESVSRRTSVDDPLPFGSSYTYADLTKPSLEWPRTRSSPRSSISKDDHSTEDEDAAGGSRMSFEWEKIKSFFSVRESRMNSLILLYVLLVVLLLLSSGYIGLRIVALEEHLSALSSVQEEYKET</sequence>
<dbReference type="KEGG" id="char:116218420"/>
<feature type="transmembrane region" description="Helical" evidence="2">
    <location>
        <begin position="310"/>
        <end position="333"/>
    </location>
</feature>
<proteinExistence type="predicted"/>
<feature type="region of interest" description="Disordered" evidence="1">
    <location>
        <begin position="258"/>
        <end position="284"/>
    </location>
</feature>
<dbReference type="Pfam" id="PF02893">
    <property type="entry name" value="GRAM"/>
    <property type="match status" value="1"/>
</dbReference>
<dbReference type="GeneID" id="116218420"/>